<dbReference type="InterPro" id="IPR013022">
    <property type="entry name" value="Xyl_isomerase-like_TIM-brl"/>
</dbReference>
<dbReference type="Proteomes" id="UP000177622">
    <property type="component" value="Unassembled WGS sequence"/>
</dbReference>
<dbReference type="STRING" id="1835702.A0A1F5L9W5"/>
<organism evidence="2 3">
    <name type="scientific">Penicillium arizonense</name>
    <dbReference type="NCBI Taxonomy" id="1835702"/>
    <lineage>
        <taxon>Eukaryota</taxon>
        <taxon>Fungi</taxon>
        <taxon>Dikarya</taxon>
        <taxon>Ascomycota</taxon>
        <taxon>Pezizomycotina</taxon>
        <taxon>Eurotiomycetes</taxon>
        <taxon>Eurotiomycetidae</taxon>
        <taxon>Eurotiales</taxon>
        <taxon>Aspergillaceae</taxon>
        <taxon>Penicillium</taxon>
    </lineage>
</organism>
<evidence type="ECO:0000313" key="2">
    <source>
        <dbReference type="EMBL" id="OGE49992.1"/>
    </source>
</evidence>
<gene>
    <name evidence="2" type="ORF">PENARI_c019G01466</name>
</gene>
<dbReference type="PANTHER" id="PTHR12110:SF38">
    <property type="entry name" value="DIOXYGENASE, PUTATIVE (AFU_ORTHOLOGUE AFUA_6G00240)-RELATED"/>
    <property type="match status" value="1"/>
</dbReference>
<accession>A0A1F5L9W5</accession>
<evidence type="ECO:0000313" key="3">
    <source>
        <dbReference type="Proteomes" id="UP000177622"/>
    </source>
</evidence>
<dbReference type="EMBL" id="LXJU01000019">
    <property type="protein sequence ID" value="OGE49992.1"/>
    <property type="molecule type" value="Genomic_DNA"/>
</dbReference>
<dbReference type="PANTHER" id="PTHR12110">
    <property type="entry name" value="HYDROXYPYRUVATE ISOMERASE"/>
    <property type="match status" value="1"/>
</dbReference>
<dbReference type="GeneID" id="34579446"/>
<reference evidence="2 3" key="1">
    <citation type="journal article" date="2016" name="Sci. Rep.">
        <title>Penicillium arizonense, a new, genome sequenced fungal species, reveals a high chemical diversity in secreted metabolites.</title>
        <authorList>
            <person name="Grijseels S."/>
            <person name="Nielsen J.C."/>
            <person name="Randelovic M."/>
            <person name="Nielsen J."/>
            <person name="Nielsen K.F."/>
            <person name="Workman M."/>
            <person name="Frisvad J.C."/>
        </authorList>
    </citation>
    <scope>NUCLEOTIDE SEQUENCE [LARGE SCALE GENOMIC DNA]</scope>
    <source>
        <strain evidence="2 3">CBS 141311</strain>
    </source>
</reference>
<comment type="caution">
    <text evidence="2">The sequence shown here is derived from an EMBL/GenBank/DDBJ whole genome shotgun (WGS) entry which is preliminary data.</text>
</comment>
<dbReference type="Gene3D" id="3.20.20.150">
    <property type="entry name" value="Divalent-metal-dependent TIM barrel enzymes"/>
    <property type="match status" value="1"/>
</dbReference>
<protein>
    <recommendedName>
        <fullName evidence="1">Xylose isomerase-like TIM barrel domain-containing protein</fullName>
    </recommendedName>
</protein>
<dbReference type="RefSeq" id="XP_022485443.1">
    <property type="nucleotide sequence ID" value="XM_022634712.1"/>
</dbReference>
<dbReference type="InterPro" id="IPR050312">
    <property type="entry name" value="IolE/XylAMocC-like"/>
</dbReference>
<dbReference type="InterPro" id="IPR036237">
    <property type="entry name" value="Xyl_isomerase-like_sf"/>
</dbReference>
<feature type="domain" description="Xylose isomerase-like TIM barrel" evidence="1">
    <location>
        <begin position="25"/>
        <end position="320"/>
    </location>
</feature>
<keyword evidence="3" id="KW-1185">Reference proteome</keyword>
<proteinExistence type="predicted"/>
<evidence type="ECO:0000259" key="1">
    <source>
        <dbReference type="Pfam" id="PF01261"/>
    </source>
</evidence>
<sequence length="331" mass="37205">MALNKLAIASVSLSLYAGHLLDEKIRAAAQHGYSGIEIVYSDLETYSKSQNIPIHTAAQKINQICNKNNIKALSLAPFENFEGANSPLETRLQLAKHWLEIARLLKAPYLQVPSIFTNDCSRDAAVITTEMQALADLASATKPTVSIAYEALSWGTNHSTWESALDLVNSVNRPNFGLCMDTFHEATKIWGDPSSASGKQMYAEERLPDSLRRFVRDCPLEKLFYVQLSDGERFDPPYSVTHPWAVPGEAKEFTWSRHARPFPFESEFGGYLPIGEIARAWIVEMGFKGWVSMEVFDRRLRDGSVSVETAARRGIESWRKVQAEMEEKSRL</sequence>
<name>A0A1F5L9W5_PENAI</name>
<dbReference type="AlphaFoldDB" id="A0A1F5L9W5"/>
<dbReference type="Pfam" id="PF01261">
    <property type="entry name" value="AP_endonuc_2"/>
    <property type="match status" value="1"/>
</dbReference>
<dbReference type="SUPFAM" id="SSF51658">
    <property type="entry name" value="Xylose isomerase-like"/>
    <property type="match status" value="1"/>
</dbReference>
<dbReference type="OrthoDB" id="5360893at2759"/>